<comment type="caution">
    <text evidence="3">The sequence shown here is derived from an EMBL/GenBank/DDBJ whole genome shotgun (WGS) entry which is preliminary data.</text>
</comment>
<evidence type="ECO:0000313" key="4">
    <source>
        <dbReference type="Proteomes" id="UP000280507"/>
    </source>
</evidence>
<evidence type="ECO:0000259" key="2">
    <source>
        <dbReference type="Pfam" id="PF20661"/>
    </source>
</evidence>
<protein>
    <recommendedName>
        <fullName evidence="2">Transcriptional regulator SutA RNAP-binding domain-containing protein</fullName>
    </recommendedName>
</protein>
<dbReference type="Proteomes" id="UP000280507">
    <property type="component" value="Unassembled WGS sequence"/>
</dbReference>
<dbReference type="AlphaFoldDB" id="A0A3M8QA74"/>
<evidence type="ECO:0000256" key="1">
    <source>
        <dbReference type="SAM" id="MobiDB-lite"/>
    </source>
</evidence>
<sequence>MNHRSTTKLRELQKMIAAQTAAFLKAGGKIKRNEIQHGRDQQAKHGGFTINGKLGNRLKQKPNKSEVH</sequence>
<name>A0A3M8QA74_9GAMM</name>
<dbReference type="RefSeq" id="WP_123094304.1">
    <property type="nucleotide sequence ID" value="NZ_RIZG01000001.1"/>
</dbReference>
<reference evidence="3 4" key="1">
    <citation type="journal article" date="2012" name="Int. J. Syst. Evol. Microbiol.">
        <title>Marinomonas hwangdonensis sp. nov., isolated from seawater.</title>
        <authorList>
            <person name="Jung Y.T."/>
            <person name="Oh T.K."/>
            <person name="Yoon J.H."/>
        </authorList>
    </citation>
    <scope>NUCLEOTIDE SEQUENCE [LARGE SCALE GENOMIC DNA]</scope>
    <source>
        <strain evidence="3 4">HDW-15</strain>
    </source>
</reference>
<evidence type="ECO:0000313" key="3">
    <source>
        <dbReference type="EMBL" id="RNF52963.1"/>
    </source>
</evidence>
<proteinExistence type="predicted"/>
<organism evidence="3 4">
    <name type="scientific">Marinomonas hwangdonensis</name>
    <dbReference type="NCBI Taxonomy" id="1053647"/>
    <lineage>
        <taxon>Bacteria</taxon>
        <taxon>Pseudomonadati</taxon>
        <taxon>Pseudomonadota</taxon>
        <taxon>Gammaproteobacteria</taxon>
        <taxon>Oceanospirillales</taxon>
        <taxon>Oceanospirillaceae</taxon>
        <taxon>Marinomonas</taxon>
    </lineage>
</organism>
<dbReference type="InterPro" id="IPR049191">
    <property type="entry name" value="SutA_RBD"/>
</dbReference>
<gene>
    <name evidence="3" type="ORF">EBI00_02355</name>
</gene>
<dbReference type="OrthoDB" id="6107730at2"/>
<feature type="domain" description="Transcriptional regulator SutA RNAP-binding" evidence="2">
    <location>
        <begin position="10"/>
        <end position="38"/>
    </location>
</feature>
<keyword evidence="4" id="KW-1185">Reference proteome</keyword>
<dbReference type="Pfam" id="PF20661">
    <property type="entry name" value="SutA-RBD"/>
    <property type="match status" value="1"/>
</dbReference>
<feature type="region of interest" description="Disordered" evidence="1">
    <location>
        <begin position="37"/>
        <end position="68"/>
    </location>
</feature>
<accession>A0A3M8QA74</accession>
<dbReference type="EMBL" id="RIZG01000001">
    <property type="protein sequence ID" value="RNF52963.1"/>
    <property type="molecule type" value="Genomic_DNA"/>
</dbReference>